<dbReference type="GO" id="GO:0003723">
    <property type="term" value="F:RNA binding"/>
    <property type="evidence" value="ECO:0007669"/>
    <property type="project" value="TreeGrafter"/>
</dbReference>
<evidence type="ECO:0000256" key="5">
    <source>
        <dbReference type="SAM" id="Phobius"/>
    </source>
</evidence>
<dbReference type="CDD" id="cd18791">
    <property type="entry name" value="SF2_C_RHA"/>
    <property type="match status" value="1"/>
</dbReference>
<dbReference type="PANTHER" id="PTHR18934:SF221">
    <property type="entry name" value="ATP-DEPENDENT RNA HELICASE DHX34-RELATED"/>
    <property type="match status" value="1"/>
</dbReference>
<dbReference type="PROSITE" id="PS00690">
    <property type="entry name" value="DEAH_ATP_HELICASE"/>
    <property type="match status" value="1"/>
</dbReference>
<protein>
    <submittedName>
        <fullName evidence="8">Uncharacterized protein</fullName>
    </submittedName>
</protein>
<dbReference type="GO" id="GO:0005524">
    <property type="term" value="F:ATP binding"/>
    <property type="evidence" value="ECO:0007669"/>
    <property type="project" value="UniProtKB-KW"/>
</dbReference>
<dbReference type="OMA" id="TEYNDIG"/>
<evidence type="ECO:0000313" key="9">
    <source>
        <dbReference type="Proteomes" id="UP000008312"/>
    </source>
</evidence>
<dbReference type="OrthoDB" id="5600252at2759"/>
<dbReference type="InterPro" id="IPR002464">
    <property type="entry name" value="DNA/RNA_helicase_DEAH_CS"/>
</dbReference>
<dbReference type="RefSeq" id="XP_012897334.1">
    <property type="nucleotide sequence ID" value="XM_013041880.1"/>
</dbReference>
<dbReference type="GO" id="GO:0016787">
    <property type="term" value="F:hydrolase activity"/>
    <property type="evidence" value="ECO:0007669"/>
    <property type="project" value="UniProtKB-KW"/>
</dbReference>
<dbReference type="PROSITE" id="PS51194">
    <property type="entry name" value="HELICASE_CTER"/>
    <property type="match status" value="1"/>
</dbReference>
<sequence>MNRDKQNLPIFREKDAILSSVKNNIVTVIIGDTGCGKSTQVPQYLISAGWNHIVCTQPRRLSTISLSERVSKEMYCEETGDIGYQIRFESSGRGTKLKFVTEGVLIKQIQSDPLFQQYSMVIMDEVHERHITTDVLLGMIKLIALKRPEFRVVIMSATMDPQQFIEFFQKPVEGVANQLSVNVIQVPGRTYPVTIHYCPLEEIGVKRRRGPREERESGLYFGTEELDPAPYLRILKEIDQNMDVNERGDVLIFVSGLKEINTIINAFGDYATSSGRWVLLRLHSTLQSSEQQLIFNPTPPVAFHSFIESQGVRKCIVSTNIAETSVTIPNVRYVIDSGKSKELAEPSLNAGSTVQLHEYFISRSSARQRAGRAGRTGPGVCYRLYSEEDYYEMMEYSIPEILRGNLDDTVLLIHLLHALKILSVASIAEFPLLDCPSSLTIRHAEKRLENYGALNHAHEITSLGVLLSSLPLPVSQGYFLVMAAFLGQPYLGVVVCSTLSFQVFFCCLSKQ</sequence>
<keyword evidence="3" id="KW-0347">Helicase</keyword>
<feature type="transmembrane region" description="Helical" evidence="5">
    <location>
        <begin position="478"/>
        <end position="508"/>
    </location>
</feature>
<dbReference type="SMART" id="SM00487">
    <property type="entry name" value="DEXDc"/>
    <property type="match status" value="1"/>
</dbReference>
<feature type="domain" description="Helicase C-terminal" evidence="7">
    <location>
        <begin position="237"/>
        <end position="417"/>
    </location>
</feature>
<dbReference type="Proteomes" id="UP000008312">
    <property type="component" value="Unassembled WGS sequence"/>
</dbReference>
<dbReference type="CDD" id="cd17917">
    <property type="entry name" value="DEXHc_RHA-like"/>
    <property type="match status" value="1"/>
</dbReference>
<accession>D8M5E7</accession>
<keyword evidence="5" id="KW-0812">Transmembrane</keyword>
<evidence type="ECO:0000256" key="3">
    <source>
        <dbReference type="ARBA" id="ARBA00022806"/>
    </source>
</evidence>
<dbReference type="Gene3D" id="3.40.50.300">
    <property type="entry name" value="P-loop containing nucleotide triphosphate hydrolases"/>
    <property type="match status" value="2"/>
</dbReference>
<keyword evidence="1" id="KW-0547">Nucleotide-binding</keyword>
<proteinExistence type="predicted"/>
<gene>
    <name evidence="8" type="ORF">GSBLH_T00003180001</name>
</gene>
<evidence type="ECO:0000313" key="8">
    <source>
        <dbReference type="EMBL" id="CBK23286.2"/>
    </source>
</evidence>
<dbReference type="PROSITE" id="PS51192">
    <property type="entry name" value="HELICASE_ATP_BIND_1"/>
    <property type="match status" value="1"/>
</dbReference>
<dbReference type="InterPro" id="IPR001650">
    <property type="entry name" value="Helicase_C-like"/>
</dbReference>
<evidence type="ECO:0000256" key="2">
    <source>
        <dbReference type="ARBA" id="ARBA00022801"/>
    </source>
</evidence>
<reference evidence="8" key="1">
    <citation type="submission" date="2010-02" db="EMBL/GenBank/DDBJ databases">
        <title>Sequencing and annotation of the Blastocystis hominis genome.</title>
        <authorList>
            <person name="Wincker P."/>
        </authorList>
    </citation>
    <scope>NUCLEOTIDE SEQUENCE</scope>
    <source>
        <strain evidence="8">Singapore isolate B</strain>
    </source>
</reference>
<evidence type="ECO:0000259" key="7">
    <source>
        <dbReference type="PROSITE" id="PS51194"/>
    </source>
</evidence>
<dbReference type="SMART" id="SM00490">
    <property type="entry name" value="HELICc"/>
    <property type="match status" value="1"/>
</dbReference>
<evidence type="ECO:0000256" key="4">
    <source>
        <dbReference type="ARBA" id="ARBA00022840"/>
    </source>
</evidence>
<dbReference type="Pfam" id="PF00271">
    <property type="entry name" value="Helicase_C"/>
    <property type="match status" value="1"/>
</dbReference>
<dbReference type="InterPro" id="IPR011545">
    <property type="entry name" value="DEAD/DEAH_box_helicase_dom"/>
</dbReference>
<dbReference type="AlphaFoldDB" id="D8M5E7"/>
<keyword evidence="4" id="KW-0067">ATP-binding</keyword>
<keyword evidence="5" id="KW-0472">Membrane</keyword>
<dbReference type="Pfam" id="PF00270">
    <property type="entry name" value="DEAD"/>
    <property type="match status" value="1"/>
</dbReference>
<keyword evidence="2" id="KW-0378">Hydrolase</keyword>
<keyword evidence="9" id="KW-1185">Reference proteome</keyword>
<dbReference type="InterPro" id="IPR027417">
    <property type="entry name" value="P-loop_NTPase"/>
</dbReference>
<dbReference type="GO" id="GO:0004386">
    <property type="term" value="F:helicase activity"/>
    <property type="evidence" value="ECO:0007669"/>
    <property type="project" value="UniProtKB-KW"/>
</dbReference>
<evidence type="ECO:0000256" key="1">
    <source>
        <dbReference type="ARBA" id="ARBA00022741"/>
    </source>
</evidence>
<dbReference type="SUPFAM" id="SSF52540">
    <property type="entry name" value="P-loop containing nucleoside triphosphate hydrolases"/>
    <property type="match status" value="1"/>
</dbReference>
<dbReference type="Gene3D" id="1.20.120.1080">
    <property type="match status" value="1"/>
</dbReference>
<dbReference type="EMBL" id="FN668658">
    <property type="protein sequence ID" value="CBK23286.2"/>
    <property type="molecule type" value="Genomic_DNA"/>
</dbReference>
<feature type="domain" description="Helicase ATP-binding" evidence="6">
    <location>
        <begin position="18"/>
        <end position="177"/>
    </location>
</feature>
<name>D8M5E7_BLAHO</name>
<dbReference type="GeneID" id="24920293"/>
<organism evidence="8">
    <name type="scientific">Blastocystis hominis</name>
    <dbReference type="NCBI Taxonomy" id="12968"/>
    <lineage>
        <taxon>Eukaryota</taxon>
        <taxon>Sar</taxon>
        <taxon>Stramenopiles</taxon>
        <taxon>Bigyra</taxon>
        <taxon>Opalozoa</taxon>
        <taxon>Opalinata</taxon>
        <taxon>Blastocystidae</taxon>
        <taxon>Blastocystis</taxon>
    </lineage>
</organism>
<dbReference type="InterPro" id="IPR014001">
    <property type="entry name" value="Helicase_ATP-bd"/>
</dbReference>
<dbReference type="PANTHER" id="PTHR18934">
    <property type="entry name" value="ATP-DEPENDENT RNA HELICASE"/>
    <property type="match status" value="1"/>
</dbReference>
<dbReference type="InParanoid" id="D8M5E7"/>
<evidence type="ECO:0000259" key="6">
    <source>
        <dbReference type="PROSITE" id="PS51192"/>
    </source>
</evidence>
<keyword evidence="5" id="KW-1133">Transmembrane helix</keyword>